<dbReference type="CDD" id="cd03586">
    <property type="entry name" value="PolY_Pol_IV_kappa"/>
    <property type="match status" value="1"/>
</dbReference>
<dbReference type="RefSeq" id="WP_160196234.1">
    <property type="nucleotide sequence ID" value="NZ_QXXA01000004.1"/>
</dbReference>
<dbReference type="InterPro" id="IPR036775">
    <property type="entry name" value="DNA_pol_Y-fam_lit_finger_sf"/>
</dbReference>
<dbReference type="PANTHER" id="PTHR11076:SF33">
    <property type="entry name" value="DNA POLYMERASE KAPPA"/>
    <property type="match status" value="1"/>
</dbReference>
<keyword evidence="10 16" id="KW-0227">DNA damage</keyword>
<keyword evidence="19" id="KW-1185">Reference proteome</keyword>
<dbReference type="NCBIfam" id="NF002677">
    <property type="entry name" value="PRK02406.1"/>
    <property type="match status" value="1"/>
</dbReference>
<protein>
    <recommendedName>
        <fullName evidence="16">DNA polymerase IV</fullName>
        <shortName evidence="16">Pol IV</shortName>
        <ecNumber evidence="16">2.7.7.7</ecNumber>
    </recommendedName>
</protein>
<dbReference type="InterPro" id="IPR024728">
    <property type="entry name" value="PolY_HhH_motif"/>
</dbReference>
<evidence type="ECO:0000256" key="3">
    <source>
        <dbReference type="ARBA" id="ARBA00011245"/>
    </source>
</evidence>
<dbReference type="InterPro" id="IPR043502">
    <property type="entry name" value="DNA/RNA_pol_sf"/>
</dbReference>
<keyword evidence="11 16" id="KW-0460">Magnesium</keyword>
<dbReference type="GO" id="GO:0003684">
    <property type="term" value="F:damaged DNA binding"/>
    <property type="evidence" value="ECO:0007669"/>
    <property type="project" value="InterPro"/>
</dbReference>
<dbReference type="GO" id="GO:0006261">
    <property type="term" value="P:DNA-templated DNA replication"/>
    <property type="evidence" value="ECO:0007669"/>
    <property type="project" value="UniProtKB-UniRule"/>
</dbReference>
<keyword evidence="6 16" id="KW-0808">Transferase</keyword>
<dbReference type="InterPro" id="IPR022880">
    <property type="entry name" value="DNApol_IV"/>
</dbReference>
<evidence type="ECO:0000256" key="5">
    <source>
        <dbReference type="ARBA" id="ARBA00022490"/>
    </source>
</evidence>
<keyword evidence="13 16" id="KW-0238">DNA-binding</keyword>
<evidence type="ECO:0000313" key="18">
    <source>
        <dbReference type="EMBL" id="NBI05743.1"/>
    </source>
</evidence>
<keyword evidence="9 16" id="KW-0479">Metal-binding</keyword>
<keyword evidence="8 16" id="KW-0235">DNA replication</keyword>
<evidence type="ECO:0000256" key="4">
    <source>
        <dbReference type="ARBA" id="ARBA00022457"/>
    </source>
</evidence>
<comment type="caution">
    <text evidence="18">The sequence shown here is derived from an EMBL/GenBank/DDBJ whole genome shotgun (WGS) entry which is preliminary data.</text>
</comment>
<dbReference type="Gene3D" id="3.30.1490.100">
    <property type="entry name" value="DNA polymerase, Y-family, little finger domain"/>
    <property type="match status" value="1"/>
</dbReference>
<dbReference type="Gene3D" id="3.40.1170.60">
    <property type="match status" value="1"/>
</dbReference>
<dbReference type="HAMAP" id="MF_01113">
    <property type="entry name" value="DNApol_IV"/>
    <property type="match status" value="1"/>
</dbReference>
<comment type="cofactor">
    <cofactor evidence="16">
        <name>Mg(2+)</name>
        <dbReference type="ChEBI" id="CHEBI:18420"/>
    </cofactor>
    <text evidence="16">Binds 2 magnesium ions per subunit.</text>
</comment>
<dbReference type="Proteomes" id="UP000467132">
    <property type="component" value="Unassembled WGS sequence"/>
</dbReference>
<name>A0A845QZF1_9CLOT</name>
<evidence type="ECO:0000256" key="10">
    <source>
        <dbReference type="ARBA" id="ARBA00022763"/>
    </source>
</evidence>
<keyword evidence="5 16" id="KW-0963">Cytoplasm</keyword>
<gene>
    <name evidence="16" type="primary">dinB</name>
    <name evidence="18" type="ORF">D3Z33_02590</name>
</gene>
<dbReference type="Gene3D" id="3.30.70.270">
    <property type="match status" value="1"/>
</dbReference>
<feature type="domain" description="UmuC" evidence="17">
    <location>
        <begin position="4"/>
        <end position="183"/>
    </location>
</feature>
<dbReference type="GO" id="GO:0042276">
    <property type="term" value="P:error-prone translesion synthesis"/>
    <property type="evidence" value="ECO:0007669"/>
    <property type="project" value="TreeGrafter"/>
</dbReference>
<dbReference type="AlphaFoldDB" id="A0A845QZF1"/>
<organism evidence="18 19">
    <name type="scientific">Senegalia massiliensis</name>
    <dbReference type="NCBI Taxonomy" id="1720316"/>
    <lineage>
        <taxon>Bacteria</taxon>
        <taxon>Bacillati</taxon>
        <taxon>Bacillota</taxon>
        <taxon>Clostridia</taxon>
        <taxon>Eubacteriales</taxon>
        <taxon>Clostridiaceae</taxon>
        <taxon>Senegalia</taxon>
    </lineage>
</organism>
<dbReference type="InterPro" id="IPR017961">
    <property type="entry name" value="DNA_pol_Y-fam_little_finger"/>
</dbReference>
<comment type="function">
    <text evidence="16">Poorly processive, error-prone DNA polymerase involved in untargeted mutagenesis. Copies undamaged DNA at stalled replication forks, which arise in vivo from mismatched or misaligned primer ends. These misaligned primers can be extended by PolIV. Exhibits no 3'-5' exonuclease (proofreading) activity. May be involved in translesional synthesis, in conjunction with the beta clamp from PolIII.</text>
</comment>
<feature type="binding site" evidence="16">
    <location>
        <position position="8"/>
    </location>
    <ligand>
        <name>Mg(2+)</name>
        <dbReference type="ChEBI" id="CHEBI:18420"/>
    </ligand>
</feature>
<evidence type="ECO:0000256" key="9">
    <source>
        <dbReference type="ARBA" id="ARBA00022723"/>
    </source>
</evidence>
<dbReference type="GO" id="GO:0009432">
    <property type="term" value="P:SOS response"/>
    <property type="evidence" value="ECO:0007669"/>
    <property type="project" value="TreeGrafter"/>
</dbReference>
<dbReference type="InterPro" id="IPR043128">
    <property type="entry name" value="Rev_trsase/Diguanyl_cyclase"/>
</dbReference>
<dbReference type="Pfam" id="PF11798">
    <property type="entry name" value="IMS_HHH"/>
    <property type="match status" value="1"/>
</dbReference>
<dbReference type="FunFam" id="3.40.1170.60:FF:000001">
    <property type="entry name" value="DNA polymerase IV"/>
    <property type="match status" value="1"/>
</dbReference>
<dbReference type="EC" id="2.7.7.7" evidence="16"/>
<evidence type="ECO:0000256" key="15">
    <source>
        <dbReference type="ARBA" id="ARBA00049244"/>
    </source>
</evidence>
<dbReference type="SUPFAM" id="SSF56672">
    <property type="entry name" value="DNA/RNA polymerases"/>
    <property type="match status" value="1"/>
</dbReference>
<keyword evidence="14 16" id="KW-0234">DNA repair</keyword>
<reference evidence="18 19" key="1">
    <citation type="submission" date="2018-08" db="EMBL/GenBank/DDBJ databases">
        <title>Murine metabolic-syndrome-specific gut microbial biobank.</title>
        <authorList>
            <person name="Liu C."/>
        </authorList>
    </citation>
    <scope>NUCLEOTIDE SEQUENCE [LARGE SCALE GENOMIC DNA]</scope>
    <source>
        <strain evidence="18 19">583</strain>
    </source>
</reference>
<dbReference type="GO" id="GO:0006281">
    <property type="term" value="P:DNA repair"/>
    <property type="evidence" value="ECO:0007669"/>
    <property type="project" value="UniProtKB-UniRule"/>
</dbReference>
<feature type="active site" evidence="16">
    <location>
        <position position="104"/>
    </location>
</feature>
<dbReference type="GO" id="GO:0005829">
    <property type="term" value="C:cytosol"/>
    <property type="evidence" value="ECO:0007669"/>
    <property type="project" value="TreeGrafter"/>
</dbReference>
<evidence type="ECO:0000256" key="7">
    <source>
        <dbReference type="ARBA" id="ARBA00022695"/>
    </source>
</evidence>
<feature type="binding site" evidence="16">
    <location>
        <position position="103"/>
    </location>
    <ligand>
        <name>Mg(2+)</name>
        <dbReference type="ChEBI" id="CHEBI:18420"/>
    </ligand>
</feature>
<dbReference type="InterPro" id="IPR050116">
    <property type="entry name" value="DNA_polymerase-Y"/>
</dbReference>
<keyword evidence="4 16" id="KW-0515">Mutator protein</keyword>
<comment type="subunit">
    <text evidence="3 16">Monomer.</text>
</comment>
<dbReference type="FunFam" id="3.30.1490.100:FF:000004">
    <property type="entry name" value="DNA polymerase IV"/>
    <property type="match status" value="1"/>
</dbReference>
<dbReference type="PANTHER" id="PTHR11076">
    <property type="entry name" value="DNA REPAIR POLYMERASE UMUC / TRANSFERASE FAMILY MEMBER"/>
    <property type="match status" value="1"/>
</dbReference>
<evidence type="ECO:0000256" key="1">
    <source>
        <dbReference type="ARBA" id="ARBA00004496"/>
    </source>
</evidence>
<accession>A0A845QZF1</accession>
<comment type="catalytic activity">
    <reaction evidence="15 16">
        <text>DNA(n) + a 2'-deoxyribonucleoside 5'-triphosphate = DNA(n+1) + diphosphate</text>
        <dbReference type="Rhea" id="RHEA:22508"/>
        <dbReference type="Rhea" id="RHEA-COMP:17339"/>
        <dbReference type="Rhea" id="RHEA-COMP:17340"/>
        <dbReference type="ChEBI" id="CHEBI:33019"/>
        <dbReference type="ChEBI" id="CHEBI:61560"/>
        <dbReference type="ChEBI" id="CHEBI:173112"/>
        <dbReference type="EC" id="2.7.7.7"/>
    </reaction>
</comment>
<dbReference type="EMBL" id="QXXA01000004">
    <property type="protein sequence ID" value="NBI05743.1"/>
    <property type="molecule type" value="Genomic_DNA"/>
</dbReference>
<feature type="site" description="Substrate discrimination" evidence="16">
    <location>
        <position position="13"/>
    </location>
</feature>
<dbReference type="SUPFAM" id="SSF100879">
    <property type="entry name" value="Lesion bypass DNA polymerase (Y-family), little finger domain"/>
    <property type="match status" value="1"/>
</dbReference>
<sequence length="355" mass="40783">MINILHIDMDAFYASIEQRDNKKIRGKPVAVGGSPDGRGVVCAASYEARKYGVKSAMSSKHAQYLCKDLIFVETNKNKYKRESNHIRNIFKKYSNNIEPLSLDEAYIEIKDKSLSEVLKIARNIKKDIKVQLNLTCSVGISYNKFLAKLASDMNKPNGITIIKKEDAVKILSPMPIRKLWGVGKKTEKILNSLGIYTIYDIQNYDENVLVERLGKKGSELMMFSKGVDNRKVEGNSLPQSISEENTFSYDIDNMEYIHEKINEYSNDIYNRIIKRGYKYRTITIKLKYNDFSIETRSLTLENATDSLKVLKATANFILKNKFNINKKIRLLGVGVSNFIYPNEPVQIRFDLDDYF</sequence>
<evidence type="ECO:0000313" key="19">
    <source>
        <dbReference type="Proteomes" id="UP000467132"/>
    </source>
</evidence>
<dbReference type="PROSITE" id="PS50173">
    <property type="entry name" value="UMUC"/>
    <property type="match status" value="1"/>
</dbReference>
<keyword evidence="7 16" id="KW-0548">Nucleotidyltransferase</keyword>
<dbReference type="GO" id="GO:0000287">
    <property type="term" value="F:magnesium ion binding"/>
    <property type="evidence" value="ECO:0007669"/>
    <property type="project" value="UniProtKB-UniRule"/>
</dbReference>
<evidence type="ECO:0000256" key="14">
    <source>
        <dbReference type="ARBA" id="ARBA00023204"/>
    </source>
</evidence>
<evidence type="ECO:0000256" key="16">
    <source>
        <dbReference type="HAMAP-Rule" id="MF_01113"/>
    </source>
</evidence>
<evidence type="ECO:0000256" key="8">
    <source>
        <dbReference type="ARBA" id="ARBA00022705"/>
    </source>
</evidence>
<evidence type="ECO:0000256" key="11">
    <source>
        <dbReference type="ARBA" id="ARBA00022842"/>
    </source>
</evidence>
<evidence type="ECO:0000256" key="13">
    <source>
        <dbReference type="ARBA" id="ARBA00023125"/>
    </source>
</evidence>
<evidence type="ECO:0000256" key="2">
    <source>
        <dbReference type="ARBA" id="ARBA00010945"/>
    </source>
</evidence>
<dbReference type="Pfam" id="PF00817">
    <property type="entry name" value="IMS"/>
    <property type="match status" value="1"/>
</dbReference>
<comment type="subcellular location">
    <subcellularLocation>
        <location evidence="1 16">Cytoplasm</location>
    </subcellularLocation>
</comment>
<dbReference type="Pfam" id="PF11799">
    <property type="entry name" value="IMS_C"/>
    <property type="match status" value="1"/>
</dbReference>
<evidence type="ECO:0000256" key="6">
    <source>
        <dbReference type="ARBA" id="ARBA00022679"/>
    </source>
</evidence>
<comment type="similarity">
    <text evidence="2 16">Belongs to the DNA polymerase type-Y family.</text>
</comment>
<dbReference type="GO" id="GO:0003887">
    <property type="term" value="F:DNA-directed DNA polymerase activity"/>
    <property type="evidence" value="ECO:0007669"/>
    <property type="project" value="UniProtKB-UniRule"/>
</dbReference>
<keyword evidence="12 16" id="KW-0239">DNA-directed DNA polymerase</keyword>
<dbReference type="Gene3D" id="1.10.150.20">
    <property type="entry name" value="5' to 3' exonuclease, C-terminal subdomain"/>
    <property type="match status" value="1"/>
</dbReference>
<dbReference type="InterPro" id="IPR001126">
    <property type="entry name" value="UmuC"/>
</dbReference>
<evidence type="ECO:0000259" key="17">
    <source>
        <dbReference type="PROSITE" id="PS50173"/>
    </source>
</evidence>
<dbReference type="OrthoDB" id="9808813at2"/>
<proteinExistence type="inferred from homology"/>
<evidence type="ECO:0000256" key="12">
    <source>
        <dbReference type="ARBA" id="ARBA00022932"/>
    </source>
</evidence>